<feature type="domain" description="HAMP" evidence="16">
    <location>
        <begin position="322"/>
        <end position="374"/>
    </location>
</feature>
<evidence type="ECO:0000313" key="18">
    <source>
        <dbReference type="Proteomes" id="UP000180175"/>
    </source>
</evidence>
<comment type="catalytic activity">
    <reaction evidence="1">
        <text>ATP + protein L-histidine = ADP + protein N-phospho-L-histidine.</text>
        <dbReference type="EC" id="2.7.13.3"/>
    </reaction>
</comment>
<dbReference type="AlphaFoldDB" id="A0A7S7LC76"/>
<keyword evidence="9 17" id="KW-0418">Kinase</keyword>
<keyword evidence="12" id="KW-0902">Two-component regulatory system</keyword>
<keyword evidence="10" id="KW-0067">ATP-binding</keyword>
<dbReference type="EMBL" id="CP063356">
    <property type="protein sequence ID" value="QOY38216.1"/>
    <property type="molecule type" value="Genomic_DNA"/>
</dbReference>
<dbReference type="RefSeq" id="WP_182081179.1">
    <property type="nucleotide sequence ID" value="NZ_CP063356.2"/>
</dbReference>
<keyword evidence="13 14" id="KW-0472">Membrane</keyword>
<dbReference type="InterPro" id="IPR003660">
    <property type="entry name" value="HAMP_dom"/>
</dbReference>
<dbReference type="SUPFAM" id="SSF55874">
    <property type="entry name" value="ATPase domain of HSP90 chaperone/DNA topoisomerase II/histidine kinase"/>
    <property type="match status" value="1"/>
</dbReference>
<evidence type="ECO:0000256" key="11">
    <source>
        <dbReference type="ARBA" id="ARBA00022989"/>
    </source>
</evidence>
<evidence type="ECO:0000256" key="9">
    <source>
        <dbReference type="ARBA" id="ARBA00022777"/>
    </source>
</evidence>
<feature type="transmembrane region" description="Helical" evidence="14">
    <location>
        <begin position="303"/>
        <end position="322"/>
    </location>
</feature>
<proteinExistence type="predicted"/>
<dbReference type="KEGG" id="aia:AWH56_012150"/>
<dbReference type="SMART" id="SM00304">
    <property type="entry name" value="HAMP"/>
    <property type="match status" value="1"/>
</dbReference>
<evidence type="ECO:0000256" key="5">
    <source>
        <dbReference type="ARBA" id="ARBA00022553"/>
    </source>
</evidence>
<evidence type="ECO:0000256" key="7">
    <source>
        <dbReference type="ARBA" id="ARBA00022692"/>
    </source>
</evidence>
<dbReference type="InterPro" id="IPR003594">
    <property type="entry name" value="HATPase_dom"/>
</dbReference>
<keyword evidence="18" id="KW-1185">Reference proteome</keyword>
<protein>
    <recommendedName>
        <fullName evidence="3">histidine kinase</fullName>
        <ecNumber evidence="3">2.7.13.3</ecNumber>
    </recommendedName>
</protein>
<dbReference type="CDD" id="cd06225">
    <property type="entry name" value="HAMP"/>
    <property type="match status" value="1"/>
</dbReference>
<dbReference type="PROSITE" id="PS50109">
    <property type="entry name" value="HIS_KIN"/>
    <property type="match status" value="1"/>
</dbReference>
<keyword evidence="6 17" id="KW-0808">Transferase</keyword>
<evidence type="ECO:0000259" key="15">
    <source>
        <dbReference type="PROSITE" id="PS50109"/>
    </source>
</evidence>
<keyword evidence="11 14" id="KW-1133">Transmembrane helix</keyword>
<accession>A0A7S7LC76</accession>
<evidence type="ECO:0000256" key="12">
    <source>
        <dbReference type="ARBA" id="ARBA00023012"/>
    </source>
</evidence>
<dbReference type="PANTHER" id="PTHR34220">
    <property type="entry name" value="SENSOR HISTIDINE KINASE YPDA"/>
    <property type="match status" value="1"/>
</dbReference>
<keyword evidence="8" id="KW-0547">Nucleotide-binding</keyword>
<dbReference type="EC" id="2.7.13.3" evidence="3"/>
<keyword evidence="4" id="KW-1003">Cell membrane</keyword>
<evidence type="ECO:0000256" key="4">
    <source>
        <dbReference type="ARBA" id="ARBA00022475"/>
    </source>
</evidence>
<evidence type="ECO:0000256" key="14">
    <source>
        <dbReference type="SAM" id="Phobius"/>
    </source>
</evidence>
<dbReference type="GO" id="GO:0005886">
    <property type="term" value="C:plasma membrane"/>
    <property type="evidence" value="ECO:0007669"/>
    <property type="project" value="UniProtKB-SubCell"/>
</dbReference>
<dbReference type="InterPro" id="IPR005467">
    <property type="entry name" value="His_kinase_dom"/>
</dbReference>
<dbReference type="PROSITE" id="PS50885">
    <property type="entry name" value="HAMP"/>
    <property type="match status" value="1"/>
</dbReference>
<comment type="subcellular location">
    <subcellularLocation>
        <location evidence="2">Cell membrane</location>
        <topology evidence="2">Multi-pass membrane protein</topology>
    </subcellularLocation>
</comment>
<dbReference type="Pfam" id="PF02518">
    <property type="entry name" value="HATPase_c"/>
    <property type="match status" value="1"/>
</dbReference>
<dbReference type="GO" id="GO:0000155">
    <property type="term" value="F:phosphorelay sensor kinase activity"/>
    <property type="evidence" value="ECO:0007669"/>
    <property type="project" value="InterPro"/>
</dbReference>
<dbReference type="InterPro" id="IPR050640">
    <property type="entry name" value="Bact_2-comp_sensor_kinase"/>
</dbReference>
<gene>
    <name evidence="17" type="ORF">AWH56_012150</name>
</gene>
<dbReference type="SUPFAM" id="SSF158472">
    <property type="entry name" value="HAMP domain-like"/>
    <property type="match status" value="1"/>
</dbReference>
<dbReference type="Pfam" id="PF00672">
    <property type="entry name" value="HAMP"/>
    <property type="match status" value="1"/>
</dbReference>
<dbReference type="InterPro" id="IPR010559">
    <property type="entry name" value="Sig_transdc_His_kin_internal"/>
</dbReference>
<reference evidence="17 18" key="1">
    <citation type="journal article" date="2017" name="Genome Announc.">
        <title>Draft Genome Sequences of Four Alkaliphilic Bacteria Belonging to the Anaerobacillus Genus.</title>
        <authorList>
            <person name="Bassil N.M."/>
            <person name="Lloyd J.R."/>
        </authorList>
    </citation>
    <scope>NUCLEOTIDE SEQUENCE [LARGE SCALE GENOMIC DNA]</scope>
    <source>
        <strain evidence="17 18">NB2006</strain>
    </source>
</reference>
<dbReference type="Gene3D" id="3.30.565.10">
    <property type="entry name" value="Histidine kinase-like ATPase, C-terminal domain"/>
    <property type="match status" value="1"/>
</dbReference>
<dbReference type="PANTHER" id="PTHR34220:SF11">
    <property type="entry name" value="SENSOR PROTEIN KINASE HPTS"/>
    <property type="match status" value="1"/>
</dbReference>
<dbReference type="GO" id="GO:0005524">
    <property type="term" value="F:ATP binding"/>
    <property type="evidence" value="ECO:0007669"/>
    <property type="project" value="UniProtKB-KW"/>
</dbReference>
<evidence type="ECO:0000313" key="17">
    <source>
        <dbReference type="EMBL" id="QOY38216.1"/>
    </source>
</evidence>
<evidence type="ECO:0000256" key="1">
    <source>
        <dbReference type="ARBA" id="ARBA00000085"/>
    </source>
</evidence>
<evidence type="ECO:0000256" key="3">
    <source>
        <dbReference type="ARBA" id="ARBA00012438"/>
    </source>
</evidence>
<name>A0A7S7LC76_9BACI</name>
<organism evidence="17 18">
    <name type="scientific">Anaerobacillus isosaccharinicus</name>
    <dbReference type="NCBI Taxonomy" id="1532552"/>
    <lineage>
        <taxon>Bacteria</taxon>
        <taxon>Bacillati</taxon>
        <taxon>Bacillota</taxon>
        <taxon>Bacilli</taxon>
        <taxon>Bacillales</taxon>
        <taxon>Bacillaceae</taxon>
        <taxon>Anaerobacillus</taxon>
    </lineage>
</organism>
<evidence type="ECO:0000259" key="16">
    <source>
        <dbReference type="PROSITE" id="PS50885"/>
    </source>
</evidence>
<dbReference type="Gene3D" id="6.10.340.10">
    <property type="match status" value="1"/>
</dbReference>
<dbReference type="Proteomes" id="UP000180175">
    <property type="component" value="Chromosome"/>
</dbReference>
<feature type="domain" description="Histidine kinase" evidence="15">
    <location>
        <begin position="372"/>
        <end position="592"/>
    </location>
</feature>
<dbReference type="Pfam" id="PF06580">
    <property type="entry name" value="His_kinase"/>
    <property type="match status" value="1"/>
</dbReference>
<evidence type="ECO:0000256" key="10">
    <source>
        <dbReference type="ARBA" id="ARBA00022840"/>
    </source>
</evidence>
<keyword evidence="5" id="KW-0597">Phosphoprotein</keyword>
<dbReference type="InterPro" id="IPR036890">
    <property type="entry name" value="HATPase_C_sf"/>
</dbReference>
<evidence type="ECO:0000256" key="6">
    <source>
        <dbReference type="ARBA" id="ARBA00022679"/>
    </source>
</evidence>
<evidence type="ECO:0000256" key="8">
    <source>
        <dbReference type="ARBA" id="ARBA00022741"/>
    </source>
</evidence>
<sequence>MIKRSIRNKLILLLLVVTIVPFSSAILITYYHTKDILQKQSVQETSNLLYQGKYNLENYINQLNKITLNLYNNADFMNYMKYPTTNNNLMKVELLKGILNSLLYSEEYIQKVQISFADDNRVISTTKQSTIVFSDSQKQGIEQAYMKAKNSPYNMYLETRNTYNALVEHPQEGITVHRAFFNVPTSNILAYISIEISPDKIYELSKKLYNSNSEEFFILSAEGEIIYSSRSDITTATKDQQLWVETLLKSDAKSGQMEWQEGAFHGMVIYDRLSDSAGGWILVKRIPHSILYESAFNVAKINIIFGGFGLILAVLLTLFISFKITSPIRVLLQNIQEIEKGNMEIQFKSLGSDEIGILGSRFKQMIEKINHLIKREYKLELENKTNQLKVLQSQINPHFLYNALQSIGTVALKNQVPQIYTLITHLSKIMRYGMDMKDSTVPLIKEINYTKAFLLLQKERFGDYLDYSIDVSENVMNIHVPKMILQPVIENYFKHGFESRDGIGKIKIECKKQGKYLHMIISDNGGGITKSRLNEVYHHIQQEKQITGEETNIGLKNIFTRIKLYYGEAASLLLENNQEGGFLVTIKLPISSGGDKDESNNR</sequence>
<reference evidence="17 18" key="2">
    <citation type="journal article" date="2019" name="Int. J. Syst. Evol. Microbiol.">
        <title>Anaerobacillus isosaccharinicus sp. nov., an alkaliphilic bacterium which degrades isosaccharinic acid.</title>
        <authorList>
            <person name="Bassil N.M."/>
            <person name="Lloyd J.R."/>
        </authorList>
    </citation>
    <scope>NUCLEOTIDE SEQUENCE [LARGE SCALE GENOMIC DNA]</scope>
    <source>
        <strain evidence="17 18">NB2006</strain>
    </source>
</reference>
<evidence type="ECO:0000256" key="13">
    <source>
        <dbReference type="ARBA" id="ARBA00023136"/>
    </source>
</evidence>
<keyword evidence="7 14" id="KW-0812">Transmembrane</keyword>
<evidence type="ECO:0000256" key="2">
    <source>
        <dbReference type="ARBA" id="ARBA00004651"/>
    </source>
</evidence>